<organism evidence="1">
    <name type="scientific">viral metagenome</name>
    <dbReference type="NCBI Taxonomy" id="1070528"/>
    <lineage>
        <taxon>unclassified sequences</taxon>
        <taxon>metagenomes</taxon>
        <taxon>organismal metagenomes</taxon>
    </lineage>
</organism>
<name>A0A6C0CLE1_9ZZZZ</name>
<dbReference type="EMBL" id="MN739430">
    <property type="protein sequence ID" value="QHT04489.1"/>
    <property type="molecule type" value="Genomic_DNA"/>
</dbReference>
<reference evidence="1" key="1">
    <citation type="journal article" date="2020" name="Nature">
        <title>Giant virus diversity and host interactions through global metagenomics.</title>
        <authorList>
            <person name="Schulz F."/>
            <person name="Roux S."/>
            <person name="Paez-Espino D."/>
            <person name="Jungbluth S."/>
            <person name="Walsh D.A."/>
            <person name="Denef V.J."/>
            <person name="McMahon K.D."/>
            <person name="Konstantinidis K.T."/>
            <person name="Eloe-Fadrosh E.A."/>
            <person name="Kyrpides N.C."/>
            <person name="Woyke T."/>
        </authorList>
    </citation>
    <scope>NUCLEOTIDE SEQUENCE</scope>
    <source>
        <strain evidence="1">GVMAG-M-3300021185-45</strain>
    </source>
</reference>
<evidence type="ECO:0000313" key="1">
    <source>
        <dbReference type="EMBL" id="QHT04489.1"/>
    </source>
</evidence>
<proteinExistence type="predicted"/>
<dbReference type="AlphaFoldDB" id="A0A6C0CLE1"/>
<protein>
    <recommendedName>
        <fullName evidence="2">RRM domain-containing protein</fullName>
    </recommendedName>
</protein>
<accession>A0A6C0CLE1</accession>
<sequence>MTTINPNPNNNNPSICIPRVYSSINKKNIYEIFQTKLGLGSIKKIDMINTNDKNFKKVFIHFHSWNINDNVTVIKEKFLLGKIVKIVYDFPWFWKCSIYRPSL</sequence>
<evidence type="ECO:0008006" key="2">
    <source>
        <dbReference type="Google" id="ProtNLM"/>
    </source>
</evidence>